<name>A0A1H0EFD5_9BACT</name>
<dbReference type="Proteomes" id="UP000199134">
    <property type="component" value="Unassembled WGS sequence"/>
</dbReference>
<dbReference type="AlphaFoldDB" id="A0A1H0EFD5"/>
<organism evidence="1 2">
    <name type="scientific">Prevotella communis</name>
    <dbReference type="NCBI Taxonomy" id="2913614"/>
    <lineage>
        <taxon>Bacteria</taxon>
        <taxon>Pseudomonadati</taxon>
        <taxon>Bacteroidota</taxon>
        <taxon>Bacteroidia</taxon>
        <taxon>Bacteroidales</taxon>
        <taxon>Prevotellaceae</taxon>
        <taxon>Prevotella</taxon>
    </lineage>
</organism>
<gene>
    <name evidence="1" type="ORF">SAMN04487900_103140</name>
</gene>
<sequence>MQPVFAALSSKAMQRYEKMNIYTKETTILFVILHIHEVLLGVLEGERRADIG</sequence>
<evidence type="ECO:0000313" key="1">
    <source>
        <dbReference type="EMBL" id="SDN81072.1"/>
    </source>
</evidence>
<protein>
    <submittedName>
        <fullName evidence="1">Uncharacterized protein</fullName>
    </submittedName>
</protein>
<dbReference type="EMBL" id="FNIW01000003">
    <property type="protein sequence ID" value="SDN81072.1"/>
    <property type="molecule type" value="Genomic_DNA"/>
</dbReference>
<evidence type="ECO:0000313" key="2">
    <source>
        <dbReference type="Proteomes" id="UP000199134"/>
    </source>
</evidence>
<reference evidence="2" key="1">
    <citation type="submission" date="2016-10" db="EMBL/GenBank/DDBJ databases">
        <authorList>
            <person name="de Groot N.N."/>
        </authorList>
    </citation>
    <scope>NUCLEOTIDE SEQUENCE [LARGE SCALE GENOMIC DNA]</scope>
    <source>
        <strain evidence="2">BP1-145</strain>
    </source>
</reference>
<proteinExistence type="predicted"/>
<comment type="caution">
    <text evidence="1">The sequence shown here is derived from an EMBL/GenBank/DDBJ whole genome shotgun (WGS) entry which is preliminary data.</text>
</comment>
<accession>A0A1H0EFD5</accession>